<feature type="compositionally biased region" description="Low complexity" evidence="1">
    <location>
        <begin position="191"/>
        <end position="222"/>
    </location>
</feature>
<dbReference type="OrthoDB" id="3682664at2759"/>
<dbReference type="Pfam" id="PF04681">
    <property type="entry name" value="Bys1"/>
    <property type="match status" value="1"/>
</dbReference>
<feature type="region of interest" description="Disordered" evidence="1">
    <location>
        <begin position="284"/>
        <end position="306"/>
    </location>
</feature>
<dbReference type="Proteomes" id="UP000073492">
    <property type="component" value="Unassembled WGS sequence"/>
</dbReference>
<dbReference type="AlphaFoldDB" id="A0A139IDR6"/>
<keyword evidence="4" id="KW-1185">Reference proteome</keyword>
<feature type="compositionally biased region" description="Polar residues" evidence="1">
    <location>
        <begin position="180"/>
        <end position="190"/>
    </location>
</feature>
<dbReference type="InterPro" id="IPR006771">
    <property type="entry name" value="CetA-like"/>
</dbReference>
<dbReference type="SUPFAM" id="SSF49870">
    <property type="entry name" value="Osmotin, thaumatin-like protein"/>
    <property type="match status" value="1"/>
</dbReference>
<proteinExistence type="predicted"/>
<evidence type="ECO:0008006" key="5">
    <source>
        <dbReference type="Google" id="ProtNLM"/>
    </source>
</evidence>
<dbReference type="STRING" id="113226.A0A139IDR6"/>
<reference evidence="3 4" key="1">
    <citation type="submission" date="2015-07" db="EMBL/GenBank/DDBJ databases">
        <title>Comparative genomics of the Sigatoka disease complex on banana suggests a link between parallel evolutionary changes in Pseudocercospora fijiensis and Pseudocercospora eumusae and increased virulence on the banana host.</title>
        <authorList>
            <person name="Chang T.-C."/>
            <person name="Salvucci A."/>
            <person name="Crous P.W."/>
            <person name="Stergiopoulos I."/>
        </authorList>
    </citation>
    <scope>NUCLEOTIDE SEQUENCE [LARGE SCALE GENOMIC DNA]</scope>
    <source>
        <strain evidence="3 4">CBS 116634</strain>
    </source>
</reference>
<protein>
    <recommendedName>
        <fullName evidence="5">Ricin B lectin domain-containing protein</fullName>
    </recommendedName>
</protein>
<feature type="region of interest" description="Disordered" evidence="1">
    <location>
        <begin position="180"/>
        <end position="222"/>
    </location>
</feature>
<organism evidence="3 4">
    <name type="scientific">Pseudocercospora musae</name>
    <dbReference type="NCBI Taxonomy" id="113226"/>
    <lineage>
        <taxon>Eukaryota</taxon>
        <taxon>Fungi</taxon>
        <taxon>Dikarya</taxon>
        <taxon>Ascomycota</taxon>
        <taxon>Pezizomycotina</taxon>
        <taxon>Dothideomycetes</taxon>
        <taxon>Dothideomycetidae</taxon>
        <taxon>Mycosphaerellales</taxon>
        <taxon>Mycosphaerellaceae</taxon>
        <taxon>Pseudocercospora</taxon>
    </lineage>
</organism>
<feature type="compositionally biased region" description="Basic residues" evidence="1">
    <location>
        <begin position="289"/>
        <end position="306"/>
    </location>
</feature>
<sequence length="306" mass="32297">MANTILALLALAGSAVASSVGSAYVLAGFVLCMIAIVLTPRKVNKCDYEVSLCNVPSSGGGYDQEDKTLAAGESWTQAWTELSNGNGWSIKLSKSASLENILQYEYTFHNDGIIWYDLSCVNGNPWDKDWEITASGADCSPKQQAYRYATDDAYGMQSCASSADITVTLCTGVSADNGNSTDAGSGSASAPSYESTSVSGPSYSSSTSAPTPVAYTASSSSSTAPIGYGSWTHGYEAQTTPTTLATSASLTTQVETFDGGAITITEFETAYVTAVVTAYDKRGAPAPNRFRRHEHHAHPHQHKHEQ</sequence>
<gene>
    <name evidence="3" type="ORF">AC579_672</name>
</gene>
<feature type="chain" id="PRO_5007297349" description="Ricin B lectin domain-containing protein" evidence="2">
    <location>
        <begin position="18"/>
        <end position="306"/>
    </location>
</feature>
<dbReference type="EMBL" id="LFZO01000140">
    <property type="protein sequence ID" value="KXT12755.1"/>
    <property type="molecule type" value="Genomic_DNA"/>
</dbReference>
<dbReference type="PANTHER" id="PTHR36195:SF6">
    <property type="entry name" value="SECRETED THAUMATIN-LIKE PROTEIN CALA"/>
    <property type="match status" value="1"/>
</dbReference>
<evidence type="ECO:0000313" key="3">
    <source>
        <dbReference type="EMBL" id="KXT12755.1"/>
    </source>
</evidence>
<evidence type="ECO:0000256" key="2">
    <source>
        <dbReference type="SAM" id="SignalP"/>
    </source>
</evidence>
<evidence type="ECO:0000256" key="1">
    <source>
        <dbReference type="SAM" id="MobiDB-lite"/>
    </source>
</evidence>
<dbReference type="PANTHER" id="PTHR36195">
    <property type="entry name" value="DOMAIN PROTEIN, PUTATIVE (AFU_ORTHOLOGUE AFUA_5G01990)-RELATED-RELATED"/>
    <property type="match status" value="1"/>
</dbReference>
<comment type="caution">
    <text evidence="3">The sequence shown here is derived from an EMBL/GenBank/DDBJ whole genome shotgun (WGS) entry which is preliminary data.</text>
</comment>
<dbReference type="InterPro" id="IPR037176">
    <property type="entry name" value="Osmotin/thaumatin-like_sf"/>
</dbReference>
<keyword evidence="2" id="KW-0732">Signal</keyword>
<evidence type="ECO:0000313" key="4">
    <source>
        <dbReference type="Proteomes" id="UP000073492"/>
    </source>
</evidence>
<accession>A0A139IDR6</accession>
<feature type="signal peptide" evidence="2">
    <location>
        <begin position="1"/>
        <end position="17"/>
    </location>
</feature>
<name>A0A139IDR6_9PEZI</name>